<keyword evidence="3" id="KW-1185">Reference proteome</keyword>
<gene>
    <name evidence="2" type="primary">MFAP1</name>
    <name evidence="2" type="ORF">OS493_034446</name>
</gene>
<comment type="caution">
    <text evidence="2">The sequence shown here is derived from an EMBL/GenBank/DDBJ whole genome shotgun (WGS) entry which is preliminary data.</text>
</comment>
<dbReference type="OrthoDB" id="1111734at2759"/>
<proteinExistence type="predicted"/>
<feature type="region of interest" description="Disordered" evidence="1">
    <location>
        <begin position="80"/>
        <end position="148"/>
    </location>
</feature>
<evidence type="ECO:0000256" key="1">
    <source>
        <dbReference type="SAM" id="MobiDB-lite"/>
    </source>
</evidence>
<dbReference type="Proteomes" id="UP001163046">
    <property type="component" value="Unassembled WGS sequence"/>
</dbReference>
<sequence>MDPLGKGAPINCTAGAIPVKNEKGEFTMKKVKVSRYVAGKRPEYAKYSSDEDDEDDAVLGEPFVKEREIDEQEIDKVFQKAEKTDRRVQRLQKRVKDEDDQMDEGHRRRPHEPEVVAMGDEEASGEEDDREPRRLPRMEESSDEEDLV</sequence>
<feature type="compositionally biased region" description="Basic and acidic residues" evidence="1">
    <location>
        <begin position="103"/>
        <end position="114"/>
    </location>
</feature>
<feature type="compositionally biased region" description="Acidic residues" evidence="1">
    <location>
        <begin position="119"/>
        <end position="129"/>
    </location>
</feature>
<dbReference type="EMBL" id="MU826398">
    <property type="protein sequence ID" value="KAJ7376459.1"/>
    <property type="molecule type" value="Genomic_DNA"/>
</dbReference>
<dbReference type="InterPro" id="IPR033194">
    <property type="entry name" value="MFAP1"/>
</dbReference>
<dbReference type="AlphaFoldDB" id="A0A9W9Z8R2"/>
<accession>A0A9W9Z8R2</accession>
<name>A0A9W9Z8R2_9CNID</name>
<dbReference type="PANTHER" id="PTHR15327">
    <property type="entry name" value="MICROFIBRIL-ASSOCIATED PROTEIN"/>
    <property type="match status" value="1"/>
</dbReference>
<protein>
    <submittedName>
        <fullName evidence="2">Microfibrillar-associated protein 1</fullName>
    </submittedName>
</protein>
<feature type="compositionally biased region" description="Basic and acidic residues" evidence="1">
    <location>
        <begin position="130"/>
        <end position="140"/>
    </location>
</feature>
<organism evidence="2 3">
    <name type="scientific">Desmophyllum pertusum</name>
    <dbReference type="NCBI Taxonomy" id="174260"/>
    <lineage>
        <taxon>Eukaryota</taxon>
        <taxon>Metazoa</taxon>
        <taxon>Cnidaria</taxon>
        <taxon>Anthozoa</taxon>
        <taxon>Hexacorallia</taxon>
        <taxon>Scleractinia</taxon>
        <taxon>Caryophylliina</taxon>
        <taxon>Caryophylliidae</taxon>
        <taxon>Desmophyllum</taxon>
    </lineage>
</organism>
<evidence type="ECO:0000313" key="3">
    <source>
        <dbReference type="Proteomes" id="UP001163046"/>
    </source>
</evidence>
<evidence type="ECO:0000313" key="2">
    <source>
        <dbReference type="EMBL" id="KAJ7376459.1"/>
    </source>
</evidence>
<reference evidence="2" key="1">
    <citation type="submission" date="2023-01" db="EMBL/GenBank/DDBJ databases">
        <title>Genome assembly of the deep-sea coral Lophelia pertusa.</title>
        <authorList>
            <person name="Herrera S."/>
            <person name="Cordes E."/>
        </authorList>
    </citation>
    <scope>NUCLEOTIDE SEQUENCE</scope>
    <source>
        <strain evidence="2">USNM1676648</strain>
        <tissue evidence="2">Polyp</tissue>
    </source>
</reference>